<feature type="domain" description="Protein kinase" evidence="11">
    <location>
        <begin position="161"/>
        <end position="565"/>
    </location>
</feature>
<dbReference type="GO" id="GO:0009585">
    <property type="term" value="P:red, far-red light phototransduction"/>
    <property type="evidence" value="ECO:0007669"/>
    <property type="project" value="UniProtKB-KW"/>
</dbReference>
<dbReference type="Gene3D" id="2.130.10.10">
    <property type="entry name" value="YVTN repeat-like/Quinoprotein amine dehydrogenase"/>
    <property type="match status" value="1"/>
</dbReference>
<keyword evidence="5" id="KW-0833">Ubl conjugation pathway</keyword>
<feature type="repeat" description="WD" evidence="9">
    <location>
        <begin position="801"/>
        <end position="843"/>
    </location>
</feature>
<proteinExistence type="predicted"/>
<dbReference type="InterPro" id="IPR019775">
    <property type="entry name" value="WD40_repeat_CS"/>
</dbReference>
<dbReference type="InterPro" id="IPR036322">
    <property type="entry name" value="WD40_repeat_dom_sf"/>
</dbReference>
<organism evidence="12 13">
    <name type="scientific">Rubroshorea leprosula</name>
    <dbReference type="NCBI Taxonomy" id="152421"/>
    <lineage>
        <taxon>Eukaryota</taxon>
        <taxon>Viridiplantae</taxon>
        <taxon>Streptophyta</taxon>
        <taxon>Embryophyta</taxon>
        <taxon>Tracheophyta</taxon>
        <taxon>Spermatophyta</taxon>
        <taxon>Magnoliopsida</taxon>
        <taxon>eudicotyledons</taxon>
        <taxon>Gunneridae</taxon>
        <taxon>Pentapetalae</taxon>
        <taxon>rosids</taxon>
        <taxon>malvids</taxon>
        <taxon>Malvales</taxon>
        <taxon>Dipterocarpaceae</taxon>
        <taxon>Rubroshorea</taxon>
    </lineage>
</organism>
<evidence type="ECO:0000256" key="3">
    <source>
        <dbReference type="ARBA" id="ARBA00022679"/>
    </source>
</evidence>
<keyword evidence="7" id="KW-0539">Nucleus</keyword>
<dbReference type="PROSITE" id="PS50011">
    <property type="entry name" value="PROTEIN_KINASE_DOM"/>
    <property type="match status" value="1"/>
</dbReference>
<dbReference type="InterPro" id="IPR000719">
    <property type="entry name" value="Prot_kinase_dom"/>
</dbReference>
<dbReference type="InterPro" id="IPR011009">
    <property type="entry name" value="Kinase-like_dom_sf"/>
</dbReference>
<dbReference type="InterPro" id="IPR015943">
    <property type="entry name" value="WD40/YVTN_repeat-like_dom_sf"/>
</dbReference>
<feature type="region of interest" description="Disordered" evidence="10">
    <location>
        <begin position="443"/>
        <end position="465"/>
    </location>
</feature>
<feature type="region of interest" description="Disordered" evidence="10">
    <location>
        <begin position="230"/>
        <end position="249"/>
    </location>
</feature>
<keyword evidence="13" id="KW-1185">Reference proteome</keyword>
<dbReference type="PRINTS" id="PR00320">
    <property type="entry name" value="GPROTEINBRPT"/>
</dbReference>
<reference evidence="12 13" key="1">
    <citation type="journal article" date="2021" name="Commun. Biol.">
        <title>The genome of Shorea leprosula (Dipterocarpaceae) highlights the ecological relevance of drought in aseasonal tropical rainforests.</title>
        <authorList>
            <person name="Ng K.K.S."/>
            <person name="Kobayashi M.J."/>
            <person name="Fawcett J.A."/>
            <person name="Hatakeyama M."/>
            <person name="Paape T."/>
            <person name="Ng C.H."/>
            <person name="Ang C.C."/>
            <person name="Tnah L.H."/>
            <person name="Lee C.T."/>
            <person name="Nishiyama T."/>
            <person name="Sese J."/>
            <person name="O'Brien M.J."/>
            <person name="Copetti D."/>
            <person name="Mohd Noor M.I."/>
            <person name="Ong R.C."/>
            <person name="Putra M."/>
            <person name="Sireger I.Z."/>
            <person name="Indrioko S."/>
            <person name="Kosugi Y."/>
            <person name="Izuno A."/>
            <person name="Isagi Y."/>
            <person name="Lee S.L."/>
            <person name="Shimizu K.K."/>
        </authorList>
    </citation>
    <scope>NUCLEOTIDE SEQUENCE [LARGE SCALE GENOMIC DNA]</scope>
    <source>
        <strain evidence="12">214</strain>
    </source>
</reference>
<evidence type="ECO:0000259" key="11">
    <source>
        <dbReference type="PROSITE" id="PS50011"/>
    </source>
</evidence>
<accession>A0AAV5L3E6</accession>
<evidence type="ECO:0000256" key="8">
    <source>
        <dbReference type="ARBA" id="ARBA00084091"/>
    </source>
</evidence>
<dbReference type="Gene3D" id="1.10.510.10">
    <property type="entry name" value="Transferase(Phosphotransferase) domain 1"/>
    <property type="match status" value="1"/>
</dbReference>
<keyword evidence="3" id="KW-0808">Transferase</keyword>
<dbReference type="GO" id="GO:0009640">
    <property type="term" value="P:photomorphogenesis"/>
    <property type="evidence" value="ECO:0007669"/>
    <property type="project" value="InterPro"/>
</dbReference>
<keyword evidence="4" id="KW-0677">Repeat</keyword>
<comment type="subcellular location">
    <subcellularLocation>
        <location evidence="1">Nucleus</location>
    </subcellularLocation>
</comment>
<dbReference type="PANTHER" id="PTHR44218:SF15">
    <property type="entry name" value="PROTEIN SPA1-RELATED 2"/>
    <property type="match status" value="1"/>
</dbReference>
<evidence type="ECO:0000313" key="13">
    <source>
        <dbReference type="Proteomes" id="UP001054252"/>
    </source>
</evidence>
<dbReference type="PROSITE" id="PS50082">
    <property type="entry name" value="WD_REPEATS_2"/>
    <property type="match status" value="3"/>
</dbReference>
<sequence length="1067" mass="118628">MDEVLGDEVAAADPDEDAHIMNKEGEYIAKLDSCNMLRSREMVIPAGLNLPESTFHVLGDISEDKNVNRNLGREDVLKLACATQHDLDDVGGMVEELTLRKFNSSNLPMVGTSNSTETIQMRQNQWQHLYQLVGETGSENSYGNRDNSHAMPGIFQYAGKKSIPEILGQKPFSDDHSVAMEQLTSGSNEVSSSMSSQRRIETKILSKSGFSEFFVKTMLKGKGVICRGQPHTGFRTEPEGQNYVKSTGGPPVAPSVSLKAVGGSSMASHASLSMGTKTATTSSYAATGPGSVDCNNDGVSLRDWLKAGGHIANKAKGLHIFRQIVDLVDYSHSQGVVLHNLRPSFFKLLQSNQIKHVGTDIQKDHSDIQDFPPSNNCLVKRRLMEEIMIPSVCAKKQKFNENLNLKRSPMFQSRPAVKIGTTKNSDININMTGIHFLQDESNEHDAHAEHSNSNSPRLSNTAQQQSTFVKEQLEDKWYASPEELNDGVCTISSNIYSLGVLLFELLWHFDSEKAHAAAMSDLRYRIFPPNFLSENLKEAGFCLQLLHPEPSLRPTTRDILQSEVISGFQEVLAEELSSSIDQEDAESELLLHFLVSLEDQKQKHASKLVEDIGWLEADIKEVGRRYHSKSPLVHSSVNARESRHLGKELSFSESHISLAQSSSANGMRSMRNIDQLETAYFSMRSKLQLPETESITRPDKDVLKNCDNWCLAQNDGEIQKPTDYLGDFFDGLCKYSQYSRFEVRGLLRSGEFNNSANVICSLGFDRDEDYFAAAGVSKKIKIFEFNAFFNDSVDIHYPVIEMSNKSKLSCICWNSYIKSYLASTDYDGVVKLWDASTGQAVNQYVEHEKRAWSVDFSQIYPTKLASGSDDCSVKLWSVNERSCSGTIRNIANVCCVQFSAHSTHMLAFGSADYKTYCYDLRNTRVPWCVLTGHDKAVSYVKFLDCETIVTASTDNTLKLWDLNKTNSGPSNACSLTFRGHTNEKNFVGLSIADGYIACGSETNEVFSYHRSLPMPITSHKFGSIDPISGRETDDDSGLFISSVCWRGKSDMVIAANSSGCIKVLQMV</sequence>
<evidence type="ECO:0000256" key="10">
    <source>
        <dbReference type="SAM" id="MobiDB-lite"/>
    </source>
</evidence>
<dbReference type="Proteomes" id="UP001054252">
    <property type="component" value="Unassembled WGS sequence"/>
</dbReference>
<dbReference type="InterPro" id="IPR020472">
    <property type="entry name" value="WD40_PAC1"/>
</dbReference>
<evidence type="ECO:0000256" key="4">
    <source>
        <dbReference type="ARBA" id="ARBA00022737"/>
    </source>
</evidence>
<feature type="repeat" description="WD" evidence="9">
    <location>
        <begin position="930"/>
        <end position="970"/>
    </location>
</feature>
<dbReference type="SUPFAM" id="SSF56112">
    <property type="entry name" value="Protein kinase-like (PK-like)"/>
    <property type="match status" value="1"/>
</dbReference>
<evidence type="ECO:0000256" key="2">
    <source>
        <dbReference type="ARBA" id="ARBA00022574"/>
    </source>
</evidence>
<dbReference type="FunFam" id="2.130.10.10:FF:000090">
    <property type="entry name" value="E3 ubiquitin-protein ligase RFWD2 isoform X1"/>
    <property type="match status" value="1"/>
</dbReference>
<feature type="compositionally biased region" description="Polar residues" evidence="10">
    <location>
        <begin position="451"/>
        <end position="465"/>
    </location>
</feature>
<dbReference type="AlphaFoldDB" id="A0AAV5L3E6"/>
<dbReference type="EMBL" id="BPVZ01000092">
    <property type="protein sequence ID" value="GKV31763.1"/>
    <property type="molecule type" value="Genomic_DNA"/>
</dbReference>
<dbReference type="Pfam" id="PF00400">
    <property type="entry name" value="WD40"/>
    <property type="match status" value="3"/>
</dbReference>
<dbReference type="GO" id="GO:0005524">
    <property type="term" value="F:ATP binding"/>
    <property type="evidence" value="ECO:0007669"/>
    <property type="project" value="InterPro"/>
</dbReference>
<feature type="repeat" description="WD" evidence="9">
    <location>
        <begin position="844"/>
        <end position="886"/>
    </location>
</feature>
<dbReference type="PANTHER" id="PTHR44218">
    <property type="entry name" value="PROTEIN SPA1-RELATED 2"/>
    <property type="match status" value="1"/>
</dbReference>
<dbReference type="InterPro" id="IPR001680">
    <property type="entry name" value="WD40_rpt"/>
</dbReference>
<dbReference type="GO" id="GO:0042802">
    <property type="term" value="F:identical protein binding"/>
    <property type="evidence" value="ECO:0007669"/>
    <property type="project" value="UniProtKB-ARBA"/>
</dbReference>
<keyword evidence="6" id="KW-0175">Coiled coil</keyword>
<dbReference type="PROSITE" id="PS50294">
    <property type="entry name" value="WD_REPEATS_REGION"/>
    <property type="match status" value="1"/>
</dbReference>
<evidence type="ECO:0000313" key="12">
    <source>
        <dbReference type="EMBL" id="GKV31763.1"/>
    </source>
</evidence>
<dbReference type="PROSITE" id="PS00678">
    <property type="entry name" value="WD_REPEATS_1"/>
    <property type="match status" value="2"/>
</dbReference>
<dbReference type="InterPro" id="IPR044630">
    <property type="entry name" value="SPA1/2/3/4"/>
</dbReference>
<dbReference type="GO" id="GO:0005634">
    <property type="term" value="C:nucleus"/>
    <property type="evidence" value="ECO:0007669"/>
    <property type="project" value="UniProtKB-SubCell"/>
</dbReference>
<evidence type="ECO:0000256" key="5">
    <source>
        <dbReference type="ARBA" id="ARBA00022786"/>
    </source>
</evidence>
<evidence type="ECO:0000256" key="1">
    <source>
        <dbReference type="ARBA" id="ARBA00004123"/>
    </source>
</evidence>
<gene>
    <name evidence="12" type="ORF">SLEP1_g40429</name>
</gene>
<evidence type="ECO:0000256" key="6">
    <source>
        <dbReference type="ARBA" id="ARBA00023054"/>
    </source>
</evidence>
<dbReference type="SUPFAM" id="SSF50978">
    <property type="entry name" value="WD40 repeat-like"/>
    <property type="match status" value="1"/>
</dbReference>
<evidence type="ECO:0000256" key="7">
    <source>
        <dbReference type="ARBA" id="ARBA00023242"/>
    </source>
</evidence>
<keyword evidence="8" id="KW-0607">Phytochrome signaling pathway</keyword>
<dbReference type="GO" id="GO:0004672">
    <property type="term" value="F:protein kinase activity"/>
    <property type="evidence" value="ECO:0007669"/>
    <property type="project" value="InterPro"/>
</dbReference>
<comment type="caution">
    <text evidence="12">The sequence shown here is derived from an EMBL/GenBank/DDBJ whole genome shotgun (WGS) entry which is preliminary data.</text>
</comment>
<evidence type="ECO:0000256" key="9">
    <source>
        <dbReference type="PROSITE-ProRule" id="PRU00221"/>
    </source>
</evidence>
<keyword evidence="2 9" id="KW-0853">WD repeat</keyword>
<protein>
    <recommendedName>
        <fullName evidence="11">Protein kinase domain-containing protein</fullName>
    </recommendedName>
</protein>
<dbReference type="SMART" id="SM00320">
    <property type="entry name" value="WD40"/>
    <property type="match status" value="7"/>
</dbReference>
<name>A0AAV5L3E6_9ROSI</name>